<dbReference type="Gene3D" id="1.10.10.10">
    <property type="entry name" value="Winged helix-like DNA-binding domain superfamily/Winged helix DNA-binding domain"/>
    <property type="match status" value="1"/>
</dbReference>
<feature type="domain" description="OmpR/PhoB-type" evidence="11">
    <location>
        <begin position="132"/>
        <end position="231"/>
    </location>
</feature>
<evidence type="ECO:0000256" key="7">
    <source>
        <dbReference type="ARBA" id="ARBA00024867"/>
    </source>
</evidence>
<evidence type="ECO:0000256" key="2">
    <source>
        <dbReference type="ARBA" id="ARBA00022553"/>
    </source>
</evidence>
<dbReference type="AlphaFoldDB" id="A0A267MCA9"/>
<dbReference type="InterPro" id="IPR011006">
    <property type="entry name" value="CheY-like_superfamily"/>
</dbReference>
<dbReference type="Pfam" id="PF00072">
    <property type="entry name" value="Response_reg"/>
    <property type="match status" value="1"/>
</dbReference>
<reference evidence="12 13" key="1">
    <citation type="submission" date="2017-06" db="EMBL/GenBank/DDBJ databases">
        <title>Draft genome sequence of anaerobic fermentative bacterium Anaeromicrobium sediminis DY2726D isolated from West Pacific Ocean sediments.</title>
        <authorList>
            <person name="Zeng X."/>
        </authorList>
    </citation>
    <scope>NUCLEOTIDE SEQUENCE [LARGE SCALE GENOMIC DNA]</scope>
    <source>
        <strain evidence="12 13">DY2726D</strain>
    </source>
</reference>
<dbReference type="InterPro" id="IPR001789">
    <property type="entry name" value="Sig_transdc_resp-reg_receiver"/>
</dbReference>
<evidence type="ECO:0000259" key="11">
    <source>
        <dbReference type="PROSITE" id="PS51755"/>
    </source>
</evidence>
<dbReference type="GO" id="GO:0006355">
    <property type="term" value="P:regulation of DNA-templated transcription"/>
    <property type="evidence" value="ECO:0007669"/>
    <property type="project" value="InterPro"/>
</dbReference>
<keyword evidence="6" id="KW-0804">Transcription</keyword>
<dbReference type="SUPFAM" id="SSF52172">
    <property type="entry name" value="CheY-like"/>
    <property type="match status" value="1"/>
</dbReference>
<evidence type="ECO:0000256" key="6">
    <source>
        <dbReference type="ARBA" id="ARBA00023163"/>
    </source>
</evidence>
<gene>
    <name evidence="12" type="ORF">CCE28_19250</name>
</gene>
<protein>
    <recommendedName>
        <fullName evidence="1">Stage 0 sporulation protein A homolog</fullName>
    </recommendedName>
</protein>
<feature type="domain" description="Response regulatory" evidence="10">
    <location>
        <begin position="5"/>
        <end position="118"/>
    </location>
</feature>
<sequence length="232" mass="26858">MHKEKILVVDDEIEIGEIIKDFLEMEGYEVILAFDGEEALEAFNIHNPKLVLLDIMLPKIDGMEVCRTIRSTSTVPILMLSAKSEDVDKILGLGFGADDYITKPFSSGVLIARVKSHLRRYTKFSTPNLNTNNTYEFDNIRISFTSHSVLIDDENIPFPAKEFQLLKYLILNENRVLTKEQIFSHIWGYNDYGDINTVNVHIRKVRQKIEKDPANPKYIKTIWRVGYKFSRE</sequence>
<proteinExistence type="predicted"/>
<dbReference type="EMBL" id="NIBG01000027">
    <property type="protein sequence ID" value="PAB57224.1"/>
    <property type="molecule type" value="Genomic_DNA"/>
</dbReference>
<dbReference type="CDD" id="cd17574">
    <property type="entry name" value="REC_OmpR"/>
    <property type="match status" value="1"/>
</dbReference>
<evidence type="ECO:0000256" key="1">
    <source>
        <dbReference type="ARBA" id="ARBA00018672"/>
    </source>
</evidence>
<dbReference type="GO" id="GO:0000976">
    <property type="term" value="F:transcription cis-regulatory region binding"/>
    <property type="evidence" value="ECO:0007669"/>
    <property type="project" value="TreeGrafter"/>
</dbReference>
<dbReference type="InterPro" id="IPR016032">
    <property type="entry name" value="Sig_transdc_resp-reg_C-effctor"/>
</dbReference>
<keyword evidence="3" id="KW-0902">Two-component regulatory system</keyword>
<comment type="caution">
    <text evidence="12">The sequence shown here is derived from an EMBL/GenBank/DDBJ whole genome shotgun (WGS) entry which is preliminary data.</text>
</comment>
<dbReference type="Pfam" id="PF00486">
    <property type="entry name" value="Trans_reg_C"/>
    <property type="match status" value="1"/>
</dbReference>
<feature type="modified residue" description="4-aspartylphosphate" evidence="8">
    <location>
        <position position="54"/>
    </location>
</feature>
<dbReference type="SMART" id="SM00862">
    <property type="entry name" value="Trans_reg_C"/>
    <property type="match status" value="1"/>
</dbReference>
<keyword evidence="2 8" id="KW-0597">Phosphoprotein</keyword>
<dbReference type="GO" id="GO:0000156">
    <property type="term" value="F:phosphorelay response regulator activity"/>
    <property type="evidence" value="ECO:0007669"/>
    <property type="project" value="TreeGrafter"/>
</dbReference>
<evidence type="ECO:0000259" key="10">
    <source>
        <dbReference type="PROSITE" id="PS50110"/>
    </source>
</evidence>
<dbReference type="PROSITE" id="PS51755">
    <property type="entry name" value="OMPR_PHOB"/>
    <property type="match status" value="1"/>
</dbReference>
<dbReference type="PANTHER" id="PTHR48111:SF26">
    <property type="entry name" value="STAGE 0 SPORULATION PROTEIN A HOMOLOG"/>
    <property type="match status" value="1"/>
</dbReference>
<accession>A0A267MCA9</accession>
<dbReference type="InterPro" id="IPR036388">
    <property type="entry name" value="WH-like_DNA-bd_sf"/>
</dbReference>
<dbReference type="Gene3D" id="3.40.50.2300">
    <property type="match status" value="1"/>
</dbReference>
<dbReference type="PROSITE" id="PS50110">
    <property type="entry name" value="RESPONSE_REGULATORY"/>
    <property type="match status" value="1"/>
</dbReference>
<evidence type="ECO:0000256" key="3">
    <source>
        <dbReference type="ARBA" id="ARBA00023012"/>
    </source>
</evidence>
<evidence type="ECO:0000313" key="12">
    <source>
        <dbReference type="EMBL" id="PAB57224.1"/>
    </source>
</evidence>
<keyword evidence="13" id="KW-1185">Reference proteome</keyword>
<dbReference type="FunFam" id="1.10.10.10:FF:000018">
    <property type="entry name" value="DNA-binding response regulator ResD"/>
    <property type="match status" value="1"/>
</dbReference>
<feature type="DNA-binding region" description="OmpR/PhoB-type" evidence="9">
    <location>
        <begin position="132"/>
        <end position="231"/>
    </location>
</feature>
<dbReference type="InterPro" id="IPR001867">
    <property type="entry name" value="OmpR/PhoB-type_DNA-bd"/>
</dbReference>
<dbReference type="GO" id="GO:0032993">
    <property type="term" value="C:protein-DNA complex"/>
    <property type="evidence" value="ECO:0007669"/>
    <property type="project" value="TreeGrafter"/>
</dbReference>
<comment type="function">
    <text evidence="7">May play the central regulatory role in sporulation. It may be an element of the effector pathway responsible for the activation of sporulation genes in response to nutritional stress. Spo0A may act in concert with spo0H (a sigma factor) to control the expression of some genes that are critical to the sporulation process.</text>
</comment>
<dbReference type="PANTHER" id="PTHR48111">
    <property type="entry name" value="REGULATOR OF RPOS"/>
    <property type="match status" value="1"/>
</dbReference>
<dbReference type="Gene3D" id="6.10.250.690">
    <property type="match status" value="1"/>
</dbReference>
<evidence type="ECO:0000256" key="4">
    <source>
        <dbReference type="ARBA" id="ARBA00023015"/>
    </source>
</evidence>
<dbReference type="InterPro" id="IPR039420">
    <property type="entry name" value="WalR-like"/>
</dbReference>
<organism evidence="12 13">
    <name type="scientific">Anaeromicrobium sediminis</name>
    <dbReference type="NCBI Taxonomy" id="1478221"/>
    <lineage>
        <taxon>Bacteria</taxon>
        <taxon>Bacillati</taxon>
        <taxon>Bacillota</taxon>
        <taxon>Clostridia</taxon>
        <taxon>Peptostreptococcales</taxon>
        <taxon>Thermotaleaceae</taxon>
        <taxon>Anaeromicrobium</taxon>
    </lineage>
</organism>
<evidence type="ECO:0000256" key="5">
    <source>
        <dbReference type="ARBA" id="ARBA00023125"/>
    </source>
</evidence>
<dbReference type="SMART" id="SM00448">
    <property type="entry name" value="REC"/>
    <property type="match status" value="1"/>
</dbReference>
<evidence type="ECO:0000256" key="8">
    <source>
        <dbReference type="PROSITE-ProRule" id="PRU00169"/>
    </source>
</evidence>
<keyword evidence="4" id="KW-0805">Transcription regulation</keyword>
<evidence type="ECO:0000313" key="13">
    <source>
        <dbReference type="Proteomes" id="UP000216024"/>
    </source>
</evidence>
<evidence type="ECO:0000256" key="9">
    <source>
        <dbReference type="PROSITE-ProRule" id="PRU01091"/>
    </source>
</evidence>
<name>A0A267MCA9_9FIRM</name>
<dbReference type="RefSeq" id="WP_095135446.1">
    <property type="nucleotide sequence ID" value="NZ_NIBG01000027.1"/>
</dbReference>
<dbReference type="OrthoDB" id="9790442at2"/>
<keyword evidence="5 9" id="KW-0238">DNA-binding</keyword>
<dbReference type="CDD" id="cd00383">
    <property type="entry name" value="trans_reg_C"/>
    <property type="match status" value="1"/>
</dbReference>
<dbReference type="FunFam" id="3.40.50.2300:FF:000001">
    <property type="entry name" value="DNA-binding response regulator PhoB"/>
    <property type="match status" value="1"/>
</dbReference>
<dbReference type="SUPFAM" id="SSF46894">
    <property type="entry name" value="C-terminal effector domain of the bipartite response regulators"/>
    <property type="match status" value="1"/>
</dbReference>
<dbReference type="Proteomes" id="UP000216024">
    <property type="component" value="Unassembled WGS sequence"/>
</dbReference>
<dbReference type="GO" id="GO:0005829">
    <property type="term" value="C:cytosol"/>
    <property type="evidence" value="ECO:0007669"/>
    <property type="project" value="TreeGrafter"/>
</dbReference>